<evidence type="ECO:0000256" key="1">
    <source>
        <dbReference type="SAM" id="MobiDB-lite"/>
    </source>
</evidence>
<dbReference type="Proteomes" id="UP000464314">
    <property type="component" value="Chromosome"/>
</dbReference>
<organism evidence="2 3">
    <name type="scientific">Anaerocolumna sedimenticola</name>
    <dbReference type="NCBI Taxonomy" id="2696063"/>
    <lineage>
        <taxon>Bacteria</taxon>
        <taxon>Bacillati</taxon>
        <taxon>Bacillota</taxon>
        <taxon>Clostridia</taxon>
        <taxon>Lachnospirales</taxon>
        <taxon>Lachnospiraceae</taxon>
        <taxon>Anaerocolumna</taxon>
    </lineage>
</organism>
<evidence type="ECO:0000313" key="2">
    <source>
        <dbReference type="EMBL" id="QHQ61867.1"/>
    </source>
</evidence>
<keyword evidence="3" id="KW-1185">Reference proteome</keyword>
<accession>A0A6P1TNG2</accession>
<feature type="compositionally biased region" description="Polar residues" evidence="1">
    <location>
        <begin position="10"/>
        <end position="22"/>
    </location>
</feature>
<dbReference type="EMBL" id="CP048000">
    <property type="protein sequence ID" value="QHQ61867.1"/>
    <property type="molecule type" value="Genomic_DNA"/>
</dbReference>
<sequence>MNKQVKKLNKNNFNKSTGSSKINTEQDIKQKVTITDWYYMTPGDVNAKMIADRLKINGFSEVELWEEMNILQIELADKKTVDFEPVEYSFKDPSDVSFIKNRNIKTIFAVTLEEGNIELFRPVLKILLEEWEGFLCADSIDFKPIYGKGDV</sequence>
<reference evidence="2 3" key="1">
    <citation type="submission" date="2020-01" db="EMBL/GenBank/DDBJ databases">
        <title>Genome analysis of Anaerocolumna sp. CBA3638.</title>
        <authorList>
            <person name="Kim J."/>
            <person name="Roh S.W."/>
        </authorList>
    </citation>
    <scope>NUCLEOTIDE SEQUENCE [LARGE SCALE GENOMIC DNA]</scope>
    <source>
        <strain evidence="2 3">CBA3638</strain>
    </source>
</reference>
<dbReference type="KEGG" id="anr:Ana3638_14665"/>
<feature type="region of interest" description="Disordered" evidence="1">
    <location>
        <begin position="1"/>
        <end position="22"/>
    </location>
</feature>
<protein>
    <submittedName>
        <fullName evidence="2">Uncharacterized protein</fullName>
    </submittedName>
</protein>
<dbReference type="AlphaFoldDB" id="A0A6P1TNG2"/>
<name>A0A6P1TNG2_9FIRM</name>
<dbReference type="RefSeq" id="WP_161838692.1">
    <property type="nucleotide sequence ID" value="NZ_CP048000.1"/>
</dbReference>
<gene>
    <name evidence="2" type="ORF">Ana3638_14665</name>
</gene>
<evidence type="ECO:0000313" key="3">
    <source>
        <dbReference type="Proteomes" id="UP000464314"/>
    </source>
</evidence>
<proteinExistence type="predicted"/>